<gene>
    <name evidence="1" type="ORF">GA0070563_108101</name>
</gene>
<organism evidence="1 2">
    <name type="scientific">Micromonospora carbonacea</name>
    <dbReference type="NCBI Taxonomy" id="47853"/>
    <lineage>
        <taxon>Bacteria</taxon>
        <taxon>Bacillati</taxon>
        <taxon>Actinomycetota</taxon>
        <taxon>Actinomycetes</taxon>
        <taxon>Micromonosporales</taxon>
        <taxon>Micromonosporaceae</taxon>
        <taxon>Micromonospora</taxon>
    </lineage>
</organism>
<dbReference type="AlphaFoldDB" id="A0A1C4ZET1"/>
<evidence type="ECO:0000313" key="2">
    <source>
        <dbReference type="Proteomes" id="UP000183585"/>
    </source>
</evidence>
<accession>A0A1C4ZET1</accession>
<protein>
    <submittedName>
        <fullName evidence="1">Uncharacterized protein</fullName>
    </submittedName>
</protein>
<dbReference type="EMBL" id="FMCT01000008">
    <property type="protein sequence ID" value="SCF31468.1"/>
    <property type="molecule type" value="Genomic_DNA"/>
</dbReference>
<evidence type="ECO:0000313" key="1">
    <source>
        <dbReference type="EMBL" id="SCF31468.1"/>
    </source>
</evidence>
<dbReference type="Proteomes" id="UP000183585">
    <property type="component" value="Unassembled WGS sequence"/>
</dbReference>
<name>A0A1C4ZET1_9ACTN</name>
<proteinExistence type="predicted"/>
<sequence>MSVSSRGRPSSAITWLLAIFVVMFVDEGESARAVSGKATGRPSDCGGRIGGPW</sequence>
<keyword evidence="2" id="KW-1185">Reference proteome</keyword>
<reference evidence="2" key="1">
    <citation type="submission" date="2016-06" db="EMBL/GenBank/DDBJ databases">
        <authorList>
            <person name="Varghese N."/>
            <person name="Submissions Spin"/>
        </authorList>
    </citation>
    <scope>NUCLEOTIDE SEQUENCE [LARGE SCALE GENOMIC DNA]</scope>
    <source>
        <strain evidence="2">DSM 43168</strain>
    </source>
</reference>